<evidence type="ECO:0000256" key="7">
    <source>
        <dbReference type="ARBA" id="ARBA00061007"/>
    </source>
</evidence>
<keyword evidence="3 8" id="KW-0175">Coiled coil</keyword>
<dbReference type="PANTHER" id="PTHR31429:SF86">
    <property type="entry name" value="WRKY TRANSCRIPTION FACTOR 61-RELATED"/>
    <property type="match status" value="1"/>
</dbReference>
<dbReference type="EMBL" id="NKXS01000264">
    <property type="protein sequence ID" value="PIN25328.1"/>
    <property type="molecule type" value="Genomic_DNA"/>
</dbReference>
<proteinExistence type="inferred from homology"/>
<evidence type="ECO:0000259" key="9">
    <source>
        <dbReference type="PROSITE" id="PS50811"/>
    </source>
</evidence>
<reference evidence="11" key="1">
    <citation type="journal article" date="2018" name="Gigascience">
        <title>Genome assembly of the Pink Ipe (Handroanthus impetiginosus, Bignoniaceae), a highly valued, ecologically keystone Neotropical timber forest tree.</title>
        <authorList>
            <person name="Silva-Junior O.B."/>
            <person name="Grattapaglia D."/>
            <person name="Novaes E."/>
            <person name="Collevatti R.G."/>
        </authorList>
    </citation>
    <scope>NUCLEOTIDE SEQUENCE [LARGE SCALE GENOMIC DNA]</scope>
    <source>
        <strain evidence="11">cv. UFG-1</strain>
    </source>
</reference>
<keyword evidence="4" id="KW-0238">DNA-binding</keyword>
<dbReference type="PROSITE" id="PS50811">
    <property type="entry name" value="WRKY"/>
    <property type="match status" value="1"/>
</dbReference>
<dbReference type="InterPro" id="IPR003657">
    <property type="entry name" value="WRKY_dom"/>
</dbReference>
<dbReference type="SUPFAM" id="SSF118290">
    <property type="entry name" value="WRKY DNA-binding domain"/>
    <property type="match status" value="1"/>
</dbReference>
<sequence length="429" mass="47512">MQEENHLKAAKLKMDRVREENERLKLTLSQVMKDYHSLKMQFNDIVQEDHPKKISTDSDPSDDESEFVSLRLGRFSGDLKLGKKKRTSYNENKSAKKGELDGLELGLDCKSCVSNSTQVSKNLKPEKSFDESREEGNFIEEFHKRAKASTSGCDDILLHSPLKKPRVSVRTVCNTQTMNDGCQWRKYGQKIAKGNPCPRAYYRCTVSSSCPVRKQVQRCMNDMTILTTTYEGTHNHPLPPAASTMASATSAAVAMLNCSSTASPPVHGGSATSATTSPSLLGFNFTSKNPTTNSHFPTATISSSQSHPTVILDLTHDNKFSSSLFSNIHTHSSPMSLNFSSFNNPWEGKFSTFSQPSVYNNSIHASHNDHKIAVATKDITCDSTFQSVLAAAITSYFGSNVDGKSSSFSQPWRNFLNKFTQPMDSQQKN</sequence>
<evidence type="ECO:0000256" key="4">
    <source>
        <dbReference type="ARBA" id="ARBA00023125"/>
    </source>
</evidence>
<dbReference type="GO" id="GO:0043565">
    <property type="term" value="F:sequence-specific DNA binding"/>
    <property type="evidence" value="ECO:0007669"/>
    <property type="project" value="InterPro"/>
</dbReference>
<dbReference type="InterPro" id="IPR036576">
    <property type="entry name" value="WRKY_dom_sf"/>
</dbReference>
<dbReference type="SMART" id="SM00774">
    <property type="entry name" value="WRKY"/>
    <property type="match status" value="1"/>
</dbReference>
<name>A0A2G9I6G4_9LAMI</name>
<dbReference type="FunFam" id="2.20.25.80:FF:000002">
    <property type="entry name" value="probable WRKY transcription factor 31"/>
    <property type="match status" value="1"/>
</dbReference>
<evidence type="ECO:0000313" key="11">
    <source>
        <dbReference type="Proteomes" id="UP000231279"/>
    </source>
</evidence>
<dbReference type="Gene3D" id="2.20.25.80">
    <property type="entry name" value="WRKY domain"/>
    <property type="match status" value="1"/>
</dbReference>
<comment type="similarity">
    <text evidence="7">Belongs to the WRKY group II-b family.</text>
</comment>
<evidence type="ECO:0000256" key="3">
    <source>
        <dbReference type="ARBA" id="ARBA00023054"/>
    </source>
</evidence>
<dbReference type="PANTHER" id="PTHR31429">
    <property type="entry name" value="WRKY TRANSCRIPTION FACTOR 36-RELATED"/>
    <property type="match status" value="1"/>
</dbReference>
<feature type="domain" description="WRKY" evidence="9">
    <location>
        <begin position="173"/>
        <end position="239"/>
    </location>
</feature>
<evidence type="ECO:0000256" key="2">
    <source>
        <dbReference type="ARBA" id="ARBA00023015"/>
    </source>
</evidence>
<dbReference type="AlphaFoldDB" id="A0A2G9I6G4"/>
<evidence type="ECO:0000256" key="1">
    <source>
        <dbReference type="ARBA" id="ARBA00004123"/>
    </source>
</evidence>
<dbReference type="Proteomes" id="UP000231279">
    <property type="component" value="Unassembled WGS sequence"/>
</dbReference>
<evidence type="ECO:0000256" key="5">
    <source>
        <dbReference type="ARBA" id="ARBA00023163"/>
    </source>
</evidence>
<evidence type="ECO:0000313" key="10">
    <source>
        <dbReference type="EMBL" id="PIN25328.1"/>
    </source>
</evidence>
<evidence type="ECO:0000256" key="6">
    <source>
        <dbReference type="ARBA" id="ARBA00023242"/>
    </source>
</evidence>
<comment type="subcellular location">
    <subcellularLocation>
        <location evidence="1">Nucleus</location>
    </subcellularLocation>
</comment>
<dbReference type="GO" id="GO:0005634">
    <property type="term" value="C:nucleus"/>
    <property type="evidence" value="ECO:0007669"/>
    <property type="project" value="UniProtKB-SubCell"/>
</dbReference>
<evidence type="ECO:0000256" key="8">
    <source>
        <dbReference type="SAM" id="Coils"/>
    </source>
</evidence>
<keyword evidence="5" id="KW-0804">Transcription</keyword>
<feature type="coiled-coil region" evidence="8">
    <location>
        <begin position="7"/>
        <end position="34"/>
    </location>
</feature>
<organism evidence="10 11">
    <name type="scientific">Handroanthus impetiginosus</name>
    <dbReference type="NCBI Taxonomy" id="429701"/>
    <lineage>
        <taxon>Eukaryota</taxon>
        <taxon>Viridiplantae</taxon>
        <taxon>Streptophyta</taxon>
        <taxon>Embryophyta</taxon>
        <taxon>Tracheophyta</taxon>
        <taxon>Spermatophyta</taxon>
        <taxon>Magnoliopsida</taxon>
        <taxon>eudicotyledons</taxon>
        <taxon>Gunneridae</taxon>
        <taxon>Pentapetalae</taxon>
        <taxon>asterids</taxon>
        <taxon>lamiids</taxon>
        <taxon>Lamiales</taxon>
        <taxon>Bignoniaceae</taxon>
        <taxon>Crescentiina</taxon>
        <taxon>Tabebuia alliance</taxon>
        <taxon>Handroanthus</taxon>
    </lineage>
</organism>
<accession>A0A2G9I6G4</accession>
<comment type="caution">
    <text evidence="10">The sequence shown here is derived from an EMBL/GenBank/DDBJ whole genome shotgun (WGS) entry which is preliminary data.</text>
</comment>
<dbReference type="InterPro" id="IPR044810">
    <property type="entry name" value="WRKY_plant"/>
</dbReference>
<keyword evidence="6" id="KW-0539">Nucleus</keyword>
<dbReference type="OrthoDB" id="2020995at2759"/>
<gene>
    <name evidence="10" type="ORF">CDL12_01925</name>
</gene>
<keyword evidence="2" id="KW-0805">Transcription regulation</keyword>
<protein>
    <recommendedName>
        <fullName evidence="9">WRKY domain-containing protein</fullName>
    </recommendedName>
</protein>
<dbReference type="Pfam" id="PF03106">
    <property type="entry name" value="WRKY"/>
    <property type="match status" value="1"/>
</dbReference>
<keyword evidence="11" id="KW-1185">Reference proteome</keyword>
<dbReference type="GO" id="GO:0003700">
    <property type="term" value="F:DNA-binding transcription factor activity"/>
    <property type="evidence" value="ECO:0007669"/>
    <property type="project" value="InterPro"/>
</dbReference>